<feature type="transmembrane region" description="Helical" evidence="1">
    <location>
        <begin position="85"/>
        <end position="109"/>
    </location>
</feature>
<keyword evidence="1" id="KW-1133">Transmembrane helix</keyword>
<feature type="transmembrane region" description="Helical" evidence="1">
    <location>
        <begin position="163"/>
        <end position="184"/>
    </location>
</feature>
<organism evidence="2 3">
    <name type="scientific">Cerina litoralis</name>
    <dbReference type="NCBI Taxonomy" id="2874477"/>
    <lineage>
        <taxon>Bacteria</taxon>
        <taxon>Pseudomonadati</taxon>
        <taxon>Bacteroidota</taxon>
        <taxon>Flavobacteriia</taxon>
        <taxon>Flavobacteriales</taxon>
        <taxon>Flavobacteriaceae</taxon>
        <taxon>Cerina</taxon>
    </lineage>
</organism>
<accession>A0AAE3JQN4</accession>
<keyword evidence="3" id="KW-1185">Reference proteome</keyword>
<feature type="transmembrane region" description="Helical" evidence="1">
    <location>
        <begin position="196"/>
        <end position="214"/>
    </location>
</feature>
<dbReference type="RefSeq" id="WP_317901583.1">
    <property type="nucleotide sequence ID" value="NZ_JAIRBC010000008.1"/>
</dbReference>
<dbReference type="EMBL" id="JAIRBC010000008">
    <property type="protein sequence ID" value="MCG2460438.1"/>
    <property type="molecule type" value="Genomic_DNA"/>
</dbReference>
<feature type="transmembrane region" description="Helical" evidence="1">
    <location>
        <begin position="121"/>
        <end position="142"/>
    </location>
</feature>
<feature type="transmembrane region" description="Helical" evidence="1">
    <location>
        <begin position="44"/>
        <end position="64"/>
    </location>
</feature>
<dbReference type="Proteomes" id="UP001200642">
    <property type="component" value="Unassembled WGS sequence"/>
</dbReference>
<name>A0AAE3JQN4_9FLAO</name>
<sequence>MEIAPKKREIADRIIVLVTIVSVGYAVLRYNIAGEVPWKDVPVYVFNKGISLASFFLLGLSFSIGPLKNLGAPISDKLLGARKSLGLAGLMLVFVHFILSITILNPLYYDVFFEENGSLSLQGGLSLFGGAMGLVLLWIYYFTFRENIVKIYPIVATLTSKKITTIFFLFVGVHLFFMGYAGWITVDKWQAGLPPISLISFVIFSVGLLLHLVGKK</sequence>
<proteinExistence type="predicted"/>
<evidence type="ECO:0000313" key="3">
    <source>
        <dbReference type="Proteomes" id="UP001200642"/>
    </source>
</evidence>
<keyword evidence="1" id="KW-0812">Transmembrane</keyword>
<protein>
    <recommendedName>
        <fullName evidence="4">Ferric oxidoreductase domain-containing protein</fullName>
    </recommendedName>
</protein>
<evidence type="ECO:0000256" key="1">
    <source>
        <dbReference type="SAM" id="Phobius"/>
    </source>
</evidence>
<reference evidence="2" key="1">
    <citation type="submission" date="2023-02" db="EMBL/GenBank/DDBJ databases">
        <title>Genome of Flavobacteriaceae gen. nov. sp. strain F89.</title>
        <authorList>
            <person name="Wang Y."/>
        </authorList>
    </citation>
    <scope>NUCLEOTIDE SEQUENCE</scope>
    <source>
        <strain evidence="2">F89</strain>
    </source>
</reference>
<comment type="caution">
    <text evidence="2">The sequence shown here is derived from an EMBL/GenBank/DDBJ whole genome shotgun (WGS) entry which is preliminary data.</text>
</comment>
<feature type="transmembrane region" description="Helical" evidence="1">
    <location>
        <begin position="14"/>
        <end position="32"/>
    </location>
</feature>
<evidence type="ECO:0000313" key="2">
    <source>
        <dbReference type="EMBL" id="MCG2460438.1"/>
    </source>
</evidence>
<keyword evidence="1" id="KW-0472">Membrane</keyword>
<dbReference type="AlphaFoldDB" id="A0AAE3JQN4"/>
<evidence type="ECO:0008006" key="4">
    <source>
        <dbReference type="Google" id="ProtNLM"/>
    </source>
</evidence>
<gene>
    <name evidence="2" type="ORF">K8352_06740</name>
</gene>